<feature type="region of interest" description="Disordered" evidence="1">
    <location>
        <begin position="16"/>
        <end position="50"/>
    </location>
</feature>
<accession>G6YIQ0</accession>
<protein>
    <submittedName>
        <fullName evidence="2">Uncharacterized protein</fullName>
    </submittedName>
</protein>
<evidence type="ECO:0000313" key="3">
    <source>
        <dbReference type="Proteomes" id="UP000002949"/>
    </source>
</evidence>
<gene>
    <name evidence="2" type="ORF">MEA186_29377</name>
</gene>
<sequence>MFKTLGRIAAALKRAGKREETKRALDNLPPETQKDIGWSKSPSDEIRLPF</sequence>
<name>G6YIQ0_9HYPH</name>
<dbReference type="Proteomes" id="UP000002949">
    <property type="component" value="Unassembled WGS sequence"/>
</dbReference>
<dbReference type="RefSeq" id="WP_006205643.1">
    <property type="nucleotide sequence ID" value="NZ_AGSN01000206.1"/>
</dbReference>
<organism evidence="2 3">
    <name type="scientific">Mesorhizobium amorphae CCNWGS0123</name>
    <dbReference type="NCBI Taxonomy" id="1082933"/>
    <lineage>
        <taxon>Bacteria</taxon>
        <taxon>Pseudomonadati</taxon>
        <taxon>Pseudomonadota</taxon>
        <taxon>Alphaproteobacteria</taxon>
        <taxon>Hyphomicrobiales</taxon>
        <taxon>Phyllobacteriaceae</taxon>
        <taxon>Mesorhizobium</taxon>
    </lineage>
</organism>
<reference evidence="2 3" key="1">
    <citation type="journal article" date="2012" name="J. Bacteriol.">
        <title>Draft Genome Sequence of Plant Growth-Promoting Rhizobium Mesorhizobium amorphae, Isolated from Zinc-Lead Mine Tailings.</title>
        <authorList>
            <person name="Hao X."/>
            <person name="Lin Y."/>
            <person name="Johnstone L."/>
            <person name="Baltrus D.A."/>
            <person name="Miller S.J."/>
            <person name="Wei G."/>
            <person name="Rensing C."/>
        </authorList>
    </citation>
    <scope>NUCLEOTIDE SEQUENCE [LARGE SCALE GENOMIC DNA]</scope>
    <source>
        <strain evidence="2 3">CCNWGS0123</strain>
    </source>
</reference>
<dbReference type="PATRIC" id="fig|1082933.3.peg.5706"/>
<evidence type="ECO:0000256" key="1">
    <source>
        <dbReference type="SAM" id="MobiDB-lite"/>
    </source>
</evidence>
<dbReference type="EMBL" id="AGSN01000206">
    <property type="protein sequence ID" value="EHH05855.1"/>
    <property type="molecule type" value="Genomic_DNA"/>
</dbReference>
<evidence type="ECO:0000313" key="2">
    <source>
        <dbReference type="EMBL" id="EHH05855.1"/>
    </source>
</evidence>
<keyword evidence="3" id="KW-1185">Reference proteome</keyword>
<dbReference type="AlphaFoldDB" id="G6YIQ0"/>
<proteinExistence type="predicted"/>